<dbReference type="EMBL" id="BEYU01000097">
    <property type="protein sequence ID" value="GBG31416.1"/>
    <property type="molecule type" value="Genomic_DNA"/>
</dbReference>
<evidence type="ECO:0000256" key="1">
    <source>
        <dbReference type="SAM" id="MobiDB-lite"/>
    </source>
</evidence>
<dbReference type="OrthoDB" id="204494at2759"/>
<gene>
    <name evidence="2" type="ORF">FCC1311_076402</name>
</gene>
<reference evidence="2 3" key="1">
    <citation type="submission" date="2017-12" db="EMBL/GenBank/DDBJ databases">
        <title>Sequencing, de novo assembly and annotation of complete genome of a new Thraustochytrid species, strain FCC1311.</title>
        <authorList>
            <person name="Sedici K."/>
            <person name="Godart F."/>
            <person name="Aiese Cigliano R."/>
            <person name="Sanseverino W."/>
            <person name="Barakat M."/>
            <person name="Ortet P."/>
            <person name="Marechal E."/>
            <person name="Cagnac O."/>
            <person name="Amato A."/>
        </authorList>
    </citation>
    <scope>NUCLEOTIDE SEQUENCE [LARGE SCALE GENOMIC DNA]</scope>
</reference>
<sequence>MMSWFAQSARKATPAKTRSAAAAEREKARPSSAAKPFVVENQFGEEDEHARLEKEVGDTHRVHFNLKGNEGLPKQYENDEENVCPENAEGLPSVGGAEKIITRSAAAATAKKAVLHNSTNANNVIPKTPSLDKGITPHRTLALEKIHANRARGAALKAKEMATMPSPTSEPSPSASVSPAASRRSESFASIDEFDAESDTDRTLISETRRSASGSEVHSPLTANKHPWFGKHLYDMKNGQQEVYKRVYVASSRELFKHVRRWYAQRRVDETRVQQIVNAKRNDPSFLGTISIFQFAEDVSRTPDEIQACAIIDGQHRSHAIAKLLKEMPEDQDIEILIEVYNVRSEIEVKNLFVEINKGESVQDIDLPKHLESAFKRNVDEVCERLQKEFPDMFKGERCRAPNLHRDRLRNDLFHSNRLEASEQSASANALYDAIITCNSMLSKRPEEKWPESVHRNLPKAKKHGLYLGLQKDWIEKVLEEQVLTFLEDGVADESLHTP</sequence>
<keyword evidence="3" id="KW-1185">Reference proteome</keyword>
<name>A0A2R5GKI0_9STRA</name>
<evidence type="ECO:0000313" key="2">
    <source>
        <dbReference type="EMBL" id="GBG31416.1"/>
    </source>
</evidence>
<dbReference type="Proteomes" id="UP000241890">
    <property type="component" value="Unassembled WGS sequence"/>
</dbReference>
<accession>A0A2R5GKI0</accession>
<comment type="caution">
    <text evidence="2">The sequence shown here is derived from an EMBL/GenBank/DDBJ whole genome shotgun (WGS) entry which is preliminary data.</text>
</comment>
<proteinExistence type="predicted"/>
<organism evidence="2 3">
    <name type="scientific">Hondaea fermentalgiana</name>
    <dbReference type="NCBI Taxonomy" id="2315210"/>
    <lineage>
        <taxon>Eukaryota</taxon>
        <taxon>Sar</taxon>
        <taxon>Stramenopiles</taxon>
        <taxon>Bigyra</taxon>
        <taxon>Labyrinthulomycetes</taxon>
        <taxon>Thraustochytrida</taxon>
        <taxon>Thraustochytriidae</taxon>
        <taxon>Hondaea</taxon>
    </lineage>
</organism>
<evidence type="ECO:0008006" key="4">
    <source>
        <dbReference type="Google" id="ProtNLM"/>
    </source>
</evidence>
<evidence type="ECO:0000313" key="3">
    <source>
        <dbReference type="Proteomes" id="UP000241890"/>
    </source>
</evidence>
<dbReference type="InParanoid" id="A0A2R5GKI0"/>
<feature type="region of interest" description="Disordered" evidence="1">
    <location>
        <begin position="152"/>
        <end position="193"/>
    </location>
</feature>
<dbReference type="AlphaFoldDB" id="A0A2R5GKI0"/>
<feature type="compositionally biased region" description="Low complexity" evidence="1">
    <location>
        <begin position="161"/>
        <end position="182"/>
    </location>
</feature>
<protein>
    <recommendedName>
        <fullName evidence="4">DGQHR domain-containing protein</fullName>
    </recommendedName>
</protein>
<feature type="compositionally biased region" description="Low complexity" evidence="1">
    <location>
        <begin position="9"/>
        <end position="22"/>
    </location>
</feature>
<feature type="region of interest" description="Disordered" evidence="1">
    <location>
        <begin position="1"/>
        <end position="46"/>
    </location>
</feature>